<dbReference type="PROSITE" id="PS50126">
    <property type="entry name" value="S1"/>
    <property type="match status" value="2"/>
</dbReference>
<sequence>MMQYQPEGFLFETEENKRKCSSMSALREAVQTGEILEARAVVCDSSHNLIVDMGGFKGVIPRDECAIGIAEGTVRDIAILSRVNKPVCFQVTGFFTDQRGNQRPLLSRRKAQITCWQQYLGRLVPGDILPARITHLEKFGAFVDVGCGVVSLIPIDAISVSRISHPRDRFSVGQDIFAVVRTMEEGRLTLSHRELLGTWEENAACFAPGETVSGIVRSVEDYGIFVELTPNLAGLAEKREGVFPGQQAGVYIKSLLPDKMKVKLILIDAFSGETEPQPLRYFIKEGHIDRWVYSTPQSGKIIETDFTHPKEEPIL</sequence>
<dbReference type="AlphaFoldDB" id="A0A9D1JZE2"/>
<comment type="similarity">
    <text evidence="1">Belongs to the bacterial ribosomal protein bS1 family.</text>
</comment>
<dbReference type="PANTHER" id="PTHR10724">
    <property type="entry name" value="30S RIBOSOMAL PROTEIN S1"/>
    <property type="match status" value="1"/>
</dbReference>
<dbReference type="Pfam" id="PF00575">
    <property type="entry name" value="S1"/>
    <property type="match status" value="1"/>
</dbReference>
<dbReference type="Proteomes" id="UP000824002">
    <property type="component" value="Unassembled WGS sequence"/>
</dbReference>
<evidence type="ECO:0000256" key="3">
    <source>
        <dbReference type="ARBA" id="ARBA00023274"/>
    </source>
</evidence>
<comment type="caution">
    <text evidence="5">The sequence shown here is derived from an EMBL/GenBank/DDBJ whole genome shotgun (WGS) entry which is preliminary data.</text>
</comment>
<gene>
    <name evidence="5" type="ORF">IAB51_05115</name>
</gene>
<dbReference type="InterPro" id="IPR003029">
    <property type="entry name" value="S1_domain"/>
</dbReference>
<dbReference type="SUPFAM" id="SSF50249">
    <property type="entry name" value="Nucleic acid-binding proteins"/>
    <property type="match status" value="2"/>
</dbReference>
<dbReference type="SMART" id="SM00316">
    <property type="entry name" value="S1"/>
    <property type="match status" value="3"/>
</dbReference>
<reference evidence="5" key="1">
    <citation type="submission" date="2020-10" db="EMBL/GenBank/DDBJ databases">
        <authorList>
            <person name="Gilroy R."/>
        </authorList>
    </citation>
    <scope>NUCLEOTIDE SEQUENCE</scope>
    <source>
        <strain evidence="5">CHK199-13235</strain>
    </source>
</reference>
<dbReference type="Gene3D" id="2.40.50.140">
    <property type="entry name" value="Nucleic acid-binding proteins"/>
    <property type="match status" value="2"/>
</dbReference>
<evidence type="ECO:0000256" key="1">
    <source>
        <dbReference type="ARBA" id="ARBA00006767"/>
    </source>
</evidence>
<accession>A0A9D1JZE2</accession>
<dbReference type="PANTHER" id="PTHR10724:SF7">
    <property type="entry name" value="SMALL RIBOSOMAL SUBUNIT PROTEIN BS1C"/>
    <property type="match status" value="1"/>
</dbReference>
<dbReference type="GO" id="GO:1990904">
    <property type="term" value="C:ribonucleoprotein complex"/>
    <property type="evidence" value="ECO:0007669"/>
    <property type="project" value="UniProtKB-KW"/>
</dbReference>
<evidence type="ECO:0000256" key="2">
    <source>
        <dbReference type="ARBA" id="ARBA00022980"/>
    </source>
</evidence>
<dbReference type="GO" id="GO:0003735">
    <property type="term" value="F:structural constituent of ribosome"/>
    <property type="evidence" value="ECO:0007669"/>
    <property type="project" value="TreeGrafter"/>
</dbReference>
<keyword evidence="2" id="KW-0689">Ribosomal protein</keyword>
<evidence type="ECO:0000259" key="4">
    <source>
        <dbReference type="PROSITE" id="PS50126"/>
    </source>
</evidence>
<evidence type="ECO:0000313" key="5">
    <source>
        <dbReference type="EMBL" id="HIS76175.1"/>
    </source>
</evidence>
<dbReference type="EMBL" id="DVJP01000036">
    <property type="protein sequence ID" value="HIS76175.1"/>
    <property type="molecule type" value="Genomic_DNA"/>
</dbReference>
<organism evidence="5 6">
    <name type="scientific">Candidatus Merdivicinus excrementipullorum</name>
    <dbReference type="NCBI Taxonomy" id="2840867"/>
    <lineage>
        <taxon>Bacteria</taxon>
        <taxon>Bacillati</taxon>
        <taxon>Bacillota</taxon>
        <taxon>Clostridia</taxon>
        <taxon>Eubacteriales</taxon>
        <taxon>Oscillospiraceae</taxon>
        <taxon>Oscillospiraceae incertae sedis</taxon>
        <taxon>Candidatus Merdivicinus</taxon>
    </lineage>
</organism>
<dbReference type="GO" id="GO:0005840">
    <property type="term" value="C:ribosome"/>
    <property type="evidence" value="ECO:0007669"/>
    <property type="project" value="UniProtKB-KW"/>
</dbReference>
<protein>
    <submittedName>
        <fullName evidence="5">S1 RNA-binding domain-containing protein</fullName>
    </submittedName>
</protein>
<dbReference type="InterPro" id="IPR012340">
    <property type="entry name" value="NA-bd_OB-fold"/>
</dbReference>
<proteinExistence type="inferred from homology"/>
<feature type="domain" description="S1 motif" evidence="4">
    <location>
        <begin position="209"/>
        <end position="240"/>
    </location>
</feature>
<evidence type="ECO:0000313" key="6">
    <source>
        <dbReference type="Proteomes" id="UP000824002"/>
    </source>
</evidence>
<dbReference type="InterPro" id="IPR050437">
    <property type="entry name" value="Ribos_protein_bS1-like"/>
</dbReference>
<keyword evidence="3" id="KW-0687">Ribonucleoprotein</keyword>
<reference evidence="5" key="2">
    <citation type="journal article" date="2021" name="PeerJ">
        <title>Extensive microbial diversity within the chicken gut microbiome revealed by metagenomics and culture.</title>
        <authorList>
            <person name="Gilroy R."/>
            <person name="Ravi A."/>
            <person name="Getino M."/>
            <person name="Pursley I."/>
            <person name="Horton D.L."/>
            <person name="Alikhan N.F."/>
            <person name="Baker D."/>
            <person name="Gharbi K."/>
            <person name="Hall N."/>
            <person name="Watson M."/>
            <person name="Adriaenssens E.M."/>
            <person name="Foster-Nyarko E."/>
            <person name="Jarju S."/>
            <person name="Secka A."/>
            <person name="Antonio M."/>
            <person name="Oren A."/>
            <person name="Chaudhuri R.R."/>
            <person name="La Ragione R."/>
            <person name="Hildebrand F."/>
            <person name="Pallen M.J."/>
        </authorList>
    </citation>
    <scope>NUCLEOTIDE SEQUENCE</scope>
    <source>
        <strain evidence="5">CHK199-13235</strain>
    </source>
</reference>
<dbReference type="GO" id="GO:0003729">
    <property type="term" value="F:mRNA binding"/>
    <property type="evidence" value="ECO:0007669"/>
    <property type="project" value="TreeGrafter"/>
</dbReference>
<feature type="domain" description="S1 motif" evidence="4">
    <location>
        <begin position="126"/>
        <end position="193"/>
    </location>
</feature>
<name>A0A9D1JZE2_9FIRM</name>
<dbReference type="GO" id="GO:0006412">
    <property type="term" value="P:translation"/>
    <property type="evidence" value="ECO:0007669"/>
    <property type="project" value="TreeGrafter"/>
</dbReference>